<accession>A0ABQ2MW54</accession>
<sequence>MERSTHQLNIGTTCQWPHPHARGHWQGLYLSHETRQSLENSGHRLVVSDLFGIQPRTAERWAAFAGANWSDYLAARQPPP</sequence>
<dbReference type="RefSeq" id="WP_189177547.1">
    <property type="nucleotide sequence ID" value="NZ_BMNG01000026.1"/>
</dbReference>
<keyword evidence="2" id="KW-1185">Reference proteome</keyword>
<proteinExistence type="predicted"/>
<protein>
    <submittedName>
        <fullName evidence="1">Uncharacterized protein</fullName>
    </submittedName>
</protein>
<organism evidence="1 2">
    <name type="scientific">Streptomyces lasiicapitis</name>
    <dbReference type="NCBI Taxonomy" id="1923961"/>
    <lineage>
        <taxon>Bacteria</taxon>
        <taxon>Bacillati</taxon>
        <taxon>Actinomycetota</taxon>
        <taxon>Actinomycetes</taxon>
        <taxon>Kitasatosporales</taxon>
        <taxon>Streptomycetaceae</taxon>
        <taxon>Streptomyces</taxon>
    </lineage>
</organism>
<name>A0ABQ2MW54_9ACTN</name>
<gene>
    <name evidence="1" type="ORF">GCM10012286_79270</name>
</gene>
<evidence type="ECO:0000313" key="2">
    <source>
        <dbReference type="Proteomes" id="UP000656881"/>
    </source>
</evidence>
<comment type="caution">
    <text evidence="1">The sequence shown here is derived from an EMBL/GenBank/DDBJ whole genome shotgun (WGS) entry which is preliminary data.</text>
</comment>
<dbReference type="Proteomes" id="UP000656881">
    <property type="component" value="Unassembled WGS sequence"/>
</dbReference>
<evidence type="ECO:0000313" key="1">
    <source>
        <dbReference type="EMBL" id="GGO58901.1"/>
    </source>
</evidence>
<reference evidence="2" key="1">
    <citation type="journal article" date="2019" name="Int. J. Syst. Evol. Microbiol.">
        <title>The Global Catalogue of Microorganisms (GCM) 10K type strain sequencing project: providing services to taxonomists for standard genome sequencing and annotation.</title>
        <authorList>
            <consortium name="The Broad Institute Genomics Platform"/>
            <consortium name="The Broad Institute Genome Sequencing Center for Infectious Disease"/>
            <person name="Wu L."/>
            <person name="Ma J."/>
        </authorList>
    </citation>
    <scope>NUCLEOTIDE SEQUENCE [LARGE SCALE GENOMIC DNA]</scope>
    <source>
        <strain evidence="2">CGMCC 4.7349</strain>
    </source>
</reference>
<dbReference type="EMBL" id="BMNG01000026">
    <property type="protein sequence ID" value="GGO58901.1"/>
    <property type="molecule type" value="Genomic_DNA"/>
</dbReference>